<evidence type="ECO:0000313" key="9">
    <source>
        <dbReference type="EMBL" id="PWN07953.1"/>
    </source>
</evidence>
<feature type="transmembrane region" description="Helical" evidence="6">
    <location>
        <begin position="790"/>
        <end position="808"/>
    </location>
</feature>
<accession>A0A316TTN7</accession>
<keyword evidence="2" id="KW-1003">Cell membrane</keyword>
<feature type="domain" description="MacB-like periplasmic core" evidence="8">
    <location>
        <begin position="443"/>
        <end position="670"/>
    </location>
</feature>
<dbReference type="GO" id="GO:0005886">
    <property type="term" value="C:plasma membrane"/>
    <property type="evidence" value="ECO:0007669"/>
    <property type="project" value="UniProtKB-SubCell"/>
</dbReference>
<dbReference type="RefSeq" id="WP_109644603.1">
    <property type="nucleotide sequence ID" value="NZ_QGGB01000002.1"/>
</dbReference>
<feature type="domain" description="MacB-like periplasmic core" evidence="8">
    <location>
        <begin position="20"/>
        <end position="244"/>
    </location>
</feature>
<feature type="transmembrane region" description="Helical" evidence="6">
    <location>
        <begin position="387"/>
        <end position="410"/>
    </location>
</feature>
<keyword evidence="5 6" id="KW-0472">Membrane</keyword>
<organism evidence="9 10">
    <name type="scientific">Rhodohalobacter mucosus</name>
    <dbReference type="NCBI Taxonomy" id="2079485"/>
    <lineage>
        <taxon>Bacteria</taxon>
        <taxon>Pseudomonadati</taxon>
        <taxon>Balneolota</taxon>
        <taxon>Balneolia</taxon>
        <taxon>Balneolales</taxon>
        <taxon>Balneolaceae</taxon>
        <taxon>Rhodohalobacter</taxon>
    </lineage>
</organism>
<dbReference type="AlphaFoldDB" id="A0A316TTN7"/>
<evidence type="ECO:0000313" key="10">
    <source>
        <dbReference type="Proteomes" id="UP000245533"/>
    </source>
</evidence>
<evidence type="ECO:0000256" key="3">
    <source>
        <dbReference type="ARBA" id="ARBA00022692"/>
    </source>
</evidence>
<evidence type="ECO:0000256" key="5">
    <source>
        <dbReference type="ARBA" id="ARBA00023136"/>
    </source>
</evidence>
<evidence type="ECO:0000259" key="8">
    <source>
        <dbReference type="Pfam" id="PF12704"/>
    </source>
</evidence>
<comment type="caution">
    <text evidence="9">The sequence shown here is derived from an EMBL/GenBank/DDBJ whole genome shotgun (WGS) entry which is preliminary data.</text>
</comment>
<gene>
    <name evidence="9" type="ORF">DDZ15_02780</name>
</gene>
<dbReference type="PROSITE" id="PS51257">
    <property type="entry name" value="PROKAR_LIPOPROTEIN"/>
    <property type="match status" value="1"/>
</dbReference>
<evidence type="ECO:0000256" key="2">
    <source>
        <dbReference type="ARBA" id="ARBA00022475"/>
    </source>
</evidence>
<feature type="domain" description="ABC3 transporter permease C-terminal" evidence="7">
    <location>
        <begin position="707"/>
        <end position="820"/>
    </location>
</feature>
<dbReference type="InterPro" id="IPR050250">
    <property type="entry name" value="Macrolide_Exporter_MacB"/>
</dbReference>
<protein>
    <submittedName>
        <fullName evidence="9">Macrolide ABC transporter permease</fullName>
    </submittedName>
</protein>
<sequence length="827" mass="92132">MIKNYLKIAFRNLFKNKVYSFINIFGLAVGIACCLLIGLYVHNEWSYDEFHADSDRLYRAWVHEDYGNDEIYFNSVTPLILASALENNIPEVEQISRFTTFSNLVKHPDQTEAVSEAISIVDPDFFDMFDFEVIRGVASQTRDNPATVVITEQIAKQFFGEEDPLMQTLHIQFGDTFDEFTVAAIIKNPPLNSSIQFGILIPFSNSSKVFSQNSLTNWFSVSTETYVLLRENSRMEEINEKMETMMVTELGSRYGDDFNEGDLTYTVGLQPITDIRLNTEIPAGIAEVSDPVYSYILAAIALLVLLIACVNFMTLAISRSASRAREVGIRKTIGAVRQHLMLQFWGEALLMTMIALCGGVLLAELLLPRFNSLSGTGLQLELLSGNILILFGIGAILISFIAGIYPALMISGFKPVDVLKGRLSLSGDKNLFRQTMVIFQFSLSIALIAGTLIITQQLEYMRSADLGYNKDQVVVLSTDLNAGPGVPLSQTISDAERLKERLESELAGYPDITSISISSFTPVQSGGWISSDYRDQNDRKRFFDFNIVDHDFVETYGISLISGRDFSVNNPSDERRAILVNEALVEDYGWENPIGQRLPGPDFEEHEVIGVVQNFHYESLHMEVDPLALTINPDILFSGIENIGFSTSPTPRISVRFNSQNLPALMDRIEASWASASVGAPFNYTFVDQSVDNQYRQEERLSQIVLFGSALAIIIACLGLFGLASLMVVRRSKEIGVRKVLGASSQSIVLLINKEFTRLVLSAFIIAAPVAWFVMSNWLQNFAYRIEPDIGLFLLAGASALVIAWLTVGYQSIRATLINPTESLRSE</sequence>
<feature type="transmembrane region" description="Helical" evidence="6">
    <location>
        <begin position="759"/>
        <end position="778"/>
    </location>
</feature>
<evidence type="ECO:0000259" key="7">
    <source>
        <dbReference type="Pfam" id="PF02687"/>
    </source>
</evidence>
<feature type="transmembrane region" description="Helical" evidence="6">
    <location>
        <begin position="348"/>
        <end position="367"/>
    </location>
</feature>
<dbReference type="PANTHER" id="PTHR30572:SF18">
    <property type="entry name" value="ABC-TYPE MACROLIDE FAMILY EXPORT SYSTEM PERMEASE COMPONENT 2"/>
    <property type="match status" value="1"/>
</dbReference>
<feature type="transmembrane region" description="Helical" evidence="6">
    <location>
        <begin position="431"/>
        <end position="454"/>
    </location>
</feature>
<dbReference type="Pfam" id="PF12704">
    <property type="entry name" value="MacB_PCD"/>
    <property type="match status" value="2"/>
</dbReference>
<dbReference type="GO" id="GO:0022857">
    <property type="term" value="F:transmembrane transporter activity"/>
    <property type="evidence" value="ECO:0007669"/>
    <property type="project" value="TreeGrafter"/>
</dbReference>
<keyword evidence="4 6" id="KW-1133">Transmembrane helix</keyword>
<reference evidence="9 10" key="1">
    <citation type="submission" date="2018-05" db="EMBL/GenBank/DDBJ databases">
        <title>Rhodohalobacter halophilus gen. nov., sp. nov., a moderately halophilic member of the family Balneolaceae.</title>
        <authorList>
            <person name="Liu Z.-W."/>
        </authorList>
    </citation>
    <scope>NUCLEOTIDE SEQUENCE [LARGE SCALE GENOMIC DNA]</scope>
    <source>
        <strain evidence="9 10">8A47</strain>
    </source>
</reference>
<evidence type="ECO:0000256" key="6">
    <source>
        <dbReference type="SAM" id="Phobius"/>
    </source>
</evidence>
<feature type="transmembrane region" description="Helical" evidence="6">
    <location>
        <begin position="704"/>
        <end position="729"/>
    </location>
</feature>
<name>A0A316TTN7_9BACT</name>
<dbReference type="InterPro" id="IPR003838">
    <property type="entry name" value="ABC3_permease_C"/>
</dbReference>
<dbReference type="Proteomes" id="UP000245533">
    <property type="component" value="Unassembled WGS sequence"/>
</dbReference>
<feature type="domain" description="ABC3 transporter permease C-terminal" evidence="7">
    <location>
        <begin position="299"/>
        <end position="413"/>
    </location>
</feature>
<evidence type="ECO:0000256" key="1">
    <source>
        <dbReference type="ARBA" id="ARBA00004651"/>
    </source>
</evidence>
<keyword evidence="3 6" id="KW-0812">Transmembrane</keyword>
<comment type="subcellular location">
    <subcellularLocation>
        <location evidence="1">Cell membrane</location>
        <topology evidence="1">Multi-pass membrane protein</topology>
    </subcellularLocation>
</comment>
<proteinExistence type="predicted"/>
<keyword evidence="10" id="KW-1185">Reference proteome</keyword>
<feature type="transmembrane region" description="Helical" evidence="6">
    <location>
        <begin position="292"/>
        <end position="317"/>
    </location>
</feature>
<feature type="transmembrane region" description="Helical" evidence="6">
    <location>
        <begin position="21"/>
        <end position="41"/>
    </location>
</feature>
<dbReference type="PANTHER" id="PTHR30572">
    <property type="entry name" value="MEMBRANE COMPONENT OF TRANSPORTER-RELATED"/>
    <property type="match status" value="1"/>
</dbReference>
<dbReference type="Pfam" id="PF02687">
    <property type="entry name" value="FtsX"/>
    <property type="match status" value="2"/>
</dbReference>
<dbReference type="InterPro" id="IPR025857">
    <property type="entry name" value="MacB_PCD"/>
</dbReference>
<dbReference type="EMBL" id="QGGB01000002">
    <property type="protein sequence ID" value="PWN07953.1"/>
    <property type="molecule type" value="Genomic_DNA"/>
</dbReference>
<evidence type="ECO:0000256" key="4">
    <source>
        <dbReference type="ARBA" id="ARBA00022989"/>
    </source>
</evidence>
<dbReference type="OrthoDB" id="5933722at2"/>